<dbReference type="GO" id="GO:0016747">
    <property type="term" value="F:acyltransferase activity, transferring groups other than amino-acyl groups"/>
    <property type="evidence" value="ECO:0007669"/>
    <property type="project" value="InterPro"/>
</dbReference>
<keyword evidence="2" id="KW-0012">Acyltransferase</keyword>
<dbReference type="InterPro" id="IPR000182">
    <property type="entry name" value="GNAT_dom"/>
</dbReference>
<dbReference type="InterPro" id="IPR016181">
    <property type="entry name" value="Acyl_CoA_acyltransferase"/>
</dbReference>
<dbReference type="PROSITE" id="PS51186">
    <property type="entry name" value="GNAT"/>
    <property type="match status" value="1"/>
</dbReference>
<sequence length="151" mass="16682">MKNKLNGAWNTFDALSPRDVHDLLKLRQDVFMLEQDCLFPEIDGNDPDTEHYLLRDAETGALAGAIRLSSSDDGAVRIGRVVVAQSHRGLGLGRDLMLAGMEKARQIAPSGQVHLSAQAHLEKFYASLGFRTVSEVYLEDDIPHIDMIASH</sequence>
<dbReference type="EC" id="2.3.1.-" evidence="2"/>
<keyword evidence="2" id="KW-0808">Transferase</keyword>
<gene>
    <name evidence="2" type="primary">yjcF</name>
    <name evidence="2" type="ORF">LAX5112_01620</name>
</gene>
<proteinExistence type="predicted"/>
<accession>A0A0M7A0G4</accession>
<dbReference type="RefSeq" id="WP_055671459.1">
    <property type="nucleotide sequence ID" value="NZ_CXWD01000005.1"/>
</dbReference>
<dbReference type="OrthoDB" id="9796171at2"/>
<evidence type="ECO:0000259" key="1">
    <source>
        <dbReference type="PROSITE" id="PS51186"/>
    </source>
</evidence>
<feature type="domain" description="N-acetyltransferase" evidence="1">
    <location>
        <begin position="10"/>
        <end position="151"/>
    </location>
</feature>
<dbReference type="Gene3D" id="3.40.630.30">
    <property type="match status" value="1"/>
</dbReference>
<keyword evidence="3" id="KW-1185">Reference proteome</keyword>
<reference evidence="3" key="1">
    <citation type="submission" date="2015-07" db="EMBL/GenBank/DDBJ databases">
        <authorList>
            <person name="Rodrigo-Torres Lidia"/>
            <person name="Arahal R.David."/>
        </authorList>
    </citation>
    <scope>NUCLEOTIDE SEQUENCE [LARGE SCALE GENOMIC DNA]</scope>
    <source>
        <strain evidence="3">CECT 5112</strain>
    </source>
</reference>
<protein>
    <submittedName>
        <fullName evidence="2">Putative N-acetyltransferase YjcF</fullName>
        <ecNumber evidence="2">2.3.1.-</ecNumber>
    </submittedName>
</protein>
<dbReference type="CDD" id="cd04301">
    <property type="entry name" value="NAT_SF"/>
    <property type="match status" value="1"/>
</dbReference>
<dbReference type="Pfam" id="PF13673">
    <property type="entry name" value="Acetyltransf_10"/>
    <property type="match status" value="1"/>
</dbReference>
<dbReference type="AlphaFoldDB" id="A0A0M7A0G4"/>
<evidence type="ECO:0000313" key="2">
    <source>
        <dbReference type="EMBL" id="CTQ68061.1"/>
    </source>
</evidence>
<dbReference type="STRING" id="388408.LAX5112_01620"/>
<evidence type="ECO:0000313" key="3">
    <source>
        <dbReference type="Proteomes" id="UP000053235"/>
    </source>
</evidence>
<dbReference type="EMBL" id="CXWD01000005">
    <property type="protein sequence ID" value="CTQ68061.1"/>
    <property type="molecule type" value="Genomic_DNA"/>
</dbReference>
<name>A0A0M7A0G4_9HYPH</name>
<dbReference type="SUPFAM" id="SSF55729">
    <property type="entry name" value="Acyl-CoA N-acyltransferases (Nat)"/>
    <property type="match status" value="1"/>
</dbReference>
<dbReference type="Proteomes" id="UP000053235">
    <property type="component" value="Unassembled WGS sequence"/>
</dbReference>
<organism evidence="2 3">
    <name type="scientific">Roseibium alexandrii</name>
    <dbReference type="NCBI Taxonomy" id="388408"/>
    <lineage>
        <taxon>Bacteria</taxon>
        <taxon>Pseudomonadati</taxon>
        <taxon>Pseudomonadota</taxon>
        <taxon>Alphaproteobacteria</taxon>
        <taxon>Hyphomicrobiales</taxon>
        <taxon>Stappiaceae</taxon>
        <taxon>Roseibium</taxon>
    </lineage>
</organism>